<dbReference type="PANTHER" id="PTHR47540:SF4">
    <property type="entry name" value="TRANSCRIPTION FACTOR RGLT"/>
    <property type="match status" value="1"/>
</dbReference>
<evidence type="ECO:0000313" key="8">
    <source>
        <dbReference type="EMBL" id="KAB8070363.1"/>
    </source>
</evidence>
<gene>
    <name evidence="8" type="ORF">BDV29DRAFT_160555</name>
</gene>
<evidence type="ECO:0000313" key="9">
    <source>
        <dbReference type="Proteomes" id="UP000326565"/>
    </source>
</evidence>
<dbReference type="Gene3D" id="4.10.240.10">
    <property type="entry name" value="Zn(2)-C6 fungal-type DNA-binding domain"/>
    <property type="match status" value="1"/>
</dbReference>
<dbReference type="EMBL" id="ML732305">
    <property type="protein sequence ID" value="KAB8070363.1"/>
    <property type="molecule type" value="Genomic_DNA"/>
</dbReference>
<dbReference type="OrthoDB" id="4330117at2759"/>
<evidence type="ECO:0000256" key="2">
    <source>
        <dbReference type="ARBA" id="ARBA00023015"/>
    </source>
</evidence>
<evidence type="ECO:0000256" key="6">
    <source>
        <dbReference type="SAM" id="MobiDB-lite"/>
    </source>
</evidence>
<reference evidence="8 9" key="1">
    <citation type="submission" date="2019-04" db="EMBL/GenBank/DDBJ databases">
        <title>Friends and foes A comparative genomics study of 23 Aspergillus species from section Flavi.</title>
        <authorList>
            <consortium name="DOE Joint Genome Institute"/>
            <person name="Kjaerbolling I."/>
            <person name="Vesth T."/>
            <person name="Frisvad J.C."/>
            <person name="Nybo J.L."/>
            <person name="Theobald S."/>
            <person name="Kildgaard S."/>
            <person name="Isbrandt T."/>
            <person name="Kuo A."/>
            <person name="Sato A."/>
            <person name="Lyhne E.K."/>
            <person name="Kogle M.E."/>
            <person name="Wiebenga A."/>
            <person name="Kun R.S."/>
            <person name="Lubbers R.J."/>
            <person name="Makela M.R."/>
            <person name="Barry K."/>
            <person name="Chovatia M."/>
            <person name="Clum A."/>
            <person name="Daum C."/>
            <person name="Haridas S."/>
            <person name="He G."/>
            <person name="LaButti K."/>
            <person name="Lipzen A."/>
            <person name="Mondo S."/>
            <person name="Riley R."/>
            <person name="Salamov A."/>
            <person name="Simmons B.A."/>
            <person name="Magnuson J.K."/>
            <person name="Henrissat B."/>
            <person name="Mortensen U.H."/>
            <person name="Larsen T.O."/>
            <person name="Devries R.P."/>
            <person name="Grigoriev I.V."/>
            <person name="Machida M."/>
            <person name="Baker S.E."/>
            <person name="Andersen M.R."/>
        </authorList>
    </citation>
    <scope>NUCLEOTIDE SEQUENCE [LARGE SCALE GENOMIC DNA]</scope>
    <source>
        <strain evidence="8 9">CBS 151.66</strain>
    </source>
</reference>
<feature type="domain" description="Zn(2)-C6 fungal-type" evidence="7">
    <location>
        <begin position="29"/>
        <end position="58"/>
    </location>
</feature>
<organism evidence="8 9">
    <name type="scientific">Aspergillus leporis</name>
    <dbReference type="NCBI Taxonomy" id="41062"/>
    <lineage>
        <taxon>Eukaryota</taxon>
        <taxon>Fungi</taxon>
        <taxon>Dikarya</taxon>
        <taxon>Ascomycota</taxon>
        <taxon>Pezizomycotina</taxon>
        <taxon>Eurotiomycetes</taxon>
        <taxon>Eurotiomycetidae</taxon>
        <taxon>Eurotiales</taxon>
        <taxon>Aspergillaceae</taxon>
        <taxon>Aspergillus</taxon>
        <taxon>Aspergillus subgen. Circumdati</taxon>
    </lineage>
</organism>
<keyword evidence="5" id="KW-0539">Nucleus</keyword>
<feature type="compositionally biased region" description="Basic residues" evidence="6">
    <location>
        <begin position="65"/>
        <end position="74"/>
    </location>
</feature>
<dbReference type="PANTHER" id="PTHR47540">
    <property type="entry name" value="THIAMINE REPRESSIBLE GENES REGULATORY PROTEIN THI5"/>
    <property type="match status" value="1"/>
</dbReference>
<keyword evidence="3" id="KW-0238">DNA-binding</keyword>
<dbReference type="PROSITE" id="PS00463">
    <property type="entry name" value="ZN2_CY6_FUNGAL_1"/>
    <property type="match status" value="1"/>
</dbReference>
<sequence length="491" mass="53723">MPPAERPVTNSTATRDDPALDPKRRLRAACNNCHQSKVRCTGGNPCARCADLQFTCEYSYSARIGKPKGSKSKRTLQQLQGQQLQQLQQTRPRAPSTQSHHHPSPPFSEPPQASSQPTQSAFVTAISPRENTFDSVLDSMLAGSINNQGERSVSPERGNNLGSFDGPETPEEATDFWMLDEFDAELDAAVDAVSDSFPLMGQPFGTAASLHPNSKDTDPYVFIVNAFCSFAVLTANHPTNVVGNDEPALAMNGIERPQPVFATKSPTNGETHVQAPDAPAVSVWGHMPTPFGTSPVRRPPDCACLQQLNKALLRLNQVERQHGSIQVDVLLIAAMPSLSSCNGTLGCACCLSDLRIVHINILILRTLLRWLFSPLSLGELSTTNVKTTRLRLGRFDLLGEEAVHTQNFLLSRVVCKYRIVVKAMTGRLERAAGGPTLGDDLAIVEEKKMDLEYFHHVVQGLVRRLDQFIRLYKQSQAKRSCTDSCGDGIVI</sequence>
<dbReference type="GO" id="GO:0045944">
    <property type="term" value="P:positive regulation of transcription by RNA polymerase II"/>
    <property type="evidence" value="ECO:0007669"/>
    <property type="project" value="TreeGrafter"/>
</dbReference>
<dbReference type="GO" id="GO:0043565">
    <property type="term" value="F:sequence-specific DNA binding"/>
    <property type="evidence" value="ECO:0007669"/>
    <property type="project" value="TreeGrafter"/>
</dbReference>
<accession>A0A5N5WPE8</accession>
<dbReference type="Proteomes" id="UP000326565">
    <property type="component" value="Unassembled WGS sequence"/>
</dbReference>
<keyword evidence="2" id="KW-0805">Transcription regulation</keyword>
<dbReference type="AlphaFoldDB" id="A0A5N5WPE8"/>
<evidence type="ECO:0000256" key="3">
    <source>
        <dbReference type="ARBA" id="ARBA00023125"/>
    </source>
</evidence>
<protein>
    <recommendedName>
        <fullName evidence="7">Zn(2)-C6 fungal-type domain-containing protein</fullName>
    </recommendedName>
</protein>
<dbReference type="CDD" id="cd00067">
    <property type="entry name" value="GAL4"/>
    <property type="match status" value="1"/>
</dbReference>
<evidence type="ECO:0000256" key="1">
    <source>
        <dbReference type="ARBA" id="ARBA00004123"/>
    </source>
</evidence>
<feature type="compositionally biased region" description="Low complexity" evidence="6">
    <location>
        <begin position="76"/>
        <end position="89"/>
    </location>
</feature>
<comment type="subcellular location">
    <subcellularLocation>
        <location evidence="1">Nucleus</location>
    </subcellularLocation>
</comment>
<feature type="region of interest" description="Disordered" evidence="6">
    <location>
        <begin position="1"/>
        <end position="20"/>
    </location>
</feature>
<dbReference type="GO" id="GO:0000981">
    <property type="term" value="F:DNA-binding transcription factor activity, RNA polymerase II-specific"/>
    <property type="evidence" value="ECO:0007669"/>
    <property type="project" value="InterPro"/>
</dbReference>
<dbReference type="Pfam" id="PF00172">
    <property type="entry name" value="Zn_clus"/>
    <property type="match status" value="1"/>
</dbReference>
<dbReference type="InterPro" id="IPR036864">
    <property type="entry name" value="Zn2-C6_fun-type_DNA-bd_sf"/>
</dbReference>
<dbReference type="InterPro" id="IPR001138">
    <property type="entry name" value="Zn2Cys6_DnaBD"/>
</dbReference>
<dbReference type="InterPro" id="IPR051711">
    <property type="entry name" value="Stress_Response_Reg"/>
</dbReference>
<feature type="region of interest" description="Disordered" evidence="6">
    <location>
        <begin position="146"/>
        <end position="171"/>
    </location>
</feature>
<feature type="region of interest" description="Disordered" evidence="6">
    <location>
        <begin position="65"/>
        <end position="120"/>
    </location>
</feature>
<dbReference type="GO" id="GO:0005634">
    <property type="term" value="C:nucleus"/>
    <property type="evidence" value="ECO:0007669"/>
    <property type="project" value="UniProtKB-SubCell"/>
</dbReference>
<keyword evidence="9" id="KW-1185">Reference proteome</keyword>
<dbReference type="SUPFAM" id="SSF57701">
    <property type="entry name" value="Zn2/Cys6 DNA-binding domain"/>
    <property type="match status" value="1"/>
</dbReference>
<dbReference type="PROSITE" id="PS50048">
    <property type="entry name" value="ZN2_CY6_FUNGAL_2"/>
    <property type="match status" value="1"/>
</dbReference>
<evidence type="ECO:0000256" key="4">
    <source>
        <dbReference type="ARBA" id="ARBA00023163"/>
    </source>
</evidence>
<keyword evidence="4" id="KW-0804">Transcription</keyword>
<evidence type="ECO:0000256" key="5">
    <source>
        <dbReference type="ARBA" id="ARBA00023242"/>
    </source>
</evidence>
<dbReference type="SMART" id="SM00066">
    <property type="entry name" value="GAL4"/>
    <property type="match status" value="1"/>
</dbReference>
<evidence type="ECO:0000259" key="7">
    <source>
        <dbReference type="PROSITE" id="PS50048"/>
    </source>
</evidence>
<proteinExistence type="predicted"/>
<name>A0A5N5WPE8_9EURO</name>
<dbReference type="GO" id="GO:0008270">
    <property type="term" value="F:zinc ion binding"/>
    <property type="evidence" value="ECO:0007669"/>
    <property type="project" value="InterPro"/>
</dbReference>